<dbReference type="WBParaSite" id="MBELARI_LOCUS15200">
    <property type="protein sequence ID" value="MBELARI_LOCUS15200"/>
    <property type="gene ID" value="MBELARI_LOCUS15200"/>
</dbReference>
<sequence length="115" mass="13203">MSGLQIFLFSLIFVALFQSSNCKPSHHHKRAVQSSSSEESKSEENQISQFKIVHPIPTIYDRMCFFSSLGCLLPKGAEVPRFHVIRSTDAHQPSKPRHNRTHQKTRRRAPVDSQF</sequence>
<feature type="compositionally biased region" description="Basic residues" evidence="1">
    <location>
        <begin position="94"/>
        <end position="108"/>
    </location>
</feature>
<feature type="region of interest" description="Disordered" evidence="1">
    <location>
        <begin position="24"/>
        <end position="47"/>
    </location>
</feature>
<name>A0AAF3EMD5_9BILA</name>
<reference evidence="4" key="1">
    <citation type="submission" date="2024-02" db="UniProtKB">
        <authorList>
            <consortium name="WormBaseParasite"/>
        </authorList>
    </citation>
    <scope>IDENTIFICATION</scope>
</reference>
<feature type="signal peptide" evidence="2">
    <location>
        <begin position="1"/>
        <end position="22"/>
    </location>
</feature>
<dbReference type="Proteomes" id="UP000887575">
    <property type="component" value="Unassembled WGS sequence"/>
</dbReference>
<keyword evidence="3" id="KW-1185">Reference proteome</keyword>
<organism evidence="3 4">
    <name type="scientific">Mesorhabditis belari</name>
    <dbReference type="NCBI Taxonomy" id="2138241"/>
    <lineage>
        <taxon>Eukaryota</taxon>
        <taxon>Metazoa</taxon>
        <taxon>Ecdysozoa</taxon>
        <taxon>Nematoda</taxon>
        <taxon>Chromadorea</taxon>
        <taxon>Rhabditida</taxon>
        <taxon>Rhabditina</taxon>
        <taxon>Rhabditomorpha</taxon>
        <taxon>Rhabditoidea</taxon>
        <taxon>Rhabditidae</taxon>
        <taxon>Mesorhabditinae</taxon>
        <taxon>Mesorhabditis</taxon>
    </lineage>
</organism>
<evidence type="ECO:0000313" key="3">
    <source>
        <dbReference type="Proteomes" id="UP000887575"/>
    </source>
</evidence>
<evidence type="ECO:0000256" key="1">
    <source>
        <dbReference type="SAM" id="MobiDB-lite"/>
    </source>
</evidence>
<keyword evidence="2" id="KW-0732">Signal</keyword>
<dbReference type="AlphaFoldDB" id="A0AAF3EMD5"/>
<feature type="chain" id="PRO_5042071095" evidence="2">
    <location>
        <begin position="23"/>
        <end position="115"/>
    </location>
</feature>
<proteinExistence type="predicted"/>
<accession>A0AAF3EMD5</accession>
<evidence type="ECO:0000313" key="4">
    <source>
        <dbReference type="WBParaSite" id="MBELARI_LOCUS15200"/>
    </source>
</evidence>
<protein>
    <submittedName>
        <fullName evidence="4">Uncharacterized protein</fullName>
    </submittedName>
</protein>
<feature type="region of interest" description="Disordered" evidence="1">
    <location>
        <begin position="85"/>
        <end position="115"/>
    </location>
</feature>
<evidence type="ECO:0000256" key="2">
    <source>
        <dbReference type="SAM" id="SignalP"/>
    </source>
</evidence>